<dbReference type="WBParaSite" id="RSKR_0000140600.1">
    <property type="protein sequence ID" value="RSKR_0000140600.1"/>
    <property type="gene ID" value="RSKR_0000140600"/>
</dbReference>
<sequence>MNNLNSSCGVCLSSEADENEEIVTRVKDDEPESAFDDSLLGEEIICLIRNLIDEIVKKEGYLGKEECSVTAYLNPTICQTSFLTQSEWEASEKIVKDLITNSINVSVDENLVSNNNKNPGFELLPRNKIEGVKRHVCKTSQYVGYIYEGCFENPTSFWLGKGRKELPQMSDVAFNYCTLPGSSVGCERVGSYITRLLTANRSSLKA</sequence>
<proteinExistence type="predicted"/>
<dbReference type="Proteomes" id="UP000095286">
    <property type="component" value="Unplaced"/>
</dbReference>
<organism evidence="1 2">
    <name type="scientific">Rhabditophanes sp. KR3021</name>
    <dbReference type="NCBI Taxonomy" id="114890"/>
    <lineage>
        <taxon>Eukaryota</taxon>
        <taxon>Metazoa</taxon>
        <taxon>Ecdysozoa</taxon>
        <taxon>Nematoda</taxon>
        <taxon>Chromadorea</taxon>
        <taxon>Rhabditida</taxon>
        <taxon>Tylenchina</taxon>
        <taxon>Panagrolaimomorpha</taxon>
        <taxon>Strongyloidoidea</taxon>
        <taxon>Alloionematidae</taxon>
        <taxon>Rhabditophanes</taxon>
    </lineage>
</organism>
<accession>A0AC35TK01</accession>
<name>A0AC35TK01_9BILA</name>
<reference evidence="2" key="1">
    <citation type="submission" date="2016-11" db="UniProtKB">
        <authorList>
            <consortium name="WormBaseParasite"/>
        </authorList>
    </citation>
    <scope>IDENTIFICATION</scope>
    <source>
        <strain evidence="2">KR3021</strain>
    </source>
</reference>
<protein>
    <submittedName>
        <fullName evidence="2">Dimer_Tnp_hAT domain-containing protein</fullName>
    </submittedName>
</protein>
<evidence type="ECO:0000313" key="1">
    <source>
        <dbReference type="Proteomes" id="UP000095286"/>
    </source>
</evidence>
<evidence type="ECO:0000313" key="2">
    <source>
        <dbReference type="WBParaSite" id="RSKR_0000140600.1"/>
    </source>
</evidence>